<evidence type="ECO:0000313" key="2">
    <source>
        <dbReference type="EMBL" id="SFM46555.1"/>
    </source>
</evidence>
<proteinExistence type="predicted"/>
<evidence type="ECO:0000313" key="1">
    <source>
        <dbReference type="EMBL" id="SEA38877.1"/>
    </source>
</evidence>
<reference evidence="3 4" key="1">
    <citation type="submission" date="2016-10" db="EMBL/GenBank/DDBJ databases">
        <authorList>
            <person name="de Groot N.N."/>
        </authorList>
    </citation>
    <scope>NUCLEOTIDE SEQUENCE [LARGE SCALE GENOMIC DNA]</scope>
    <source>
        <strain evidence="2 4">NLAE-zl-C202</strain>
        <strain evidence="1 3">NLAE-zl-G339</strain>
    </source>
</reference>
<name>A0A1I4R355_9BACE</name>
<dbReference type="EMBL" id="FNRP01000005">
    <property type="protein sequence ID" value="SEA38877.1"/>
    <property type="molecule type" value="Genomic_DNA"/>
</dbReference>
<organism evidence="2 4">
    <name type="scientific">Bacteroides xylanisolvens</name>
    <dbReference type="NCBI Taxonomy" id="371601"/>
    <lineage>
        <taxon>Bacteria</taxon>
        <taxon>Pseudomonadati</taxon>
        <taxon>Bacteroidota</taxon>
        <taxon>Bacteroidia</taxon>
        <taxon>Bacteroidales</taxon>
        <taxon>Bacteroidaceae</taxon>
        <taxon>Bacteroides</taxon>
    </lineage>
</organism>
<sequence length="93" mass="11028">MKKEELYIKIKDICEILTVNNASWDKDLFQKGFMIVTQYKKEGGEQQEAYNTLHVLYQKYAEQTVDETKMDYIADLLDCICGWIGFVRHRLIN</sequence>
<evidence type="ECO:0000313" key="4">
    <source>
        <dbReference type="Proteomes" id="UP000183766"/>
    </source>
</evidence>
<protein>
    <submittedName>
        <fullName evidence="2">Uncharacterized protein</fullName>
    </submittedName>
</protein>
<accession>A0A1I4R355</accession>
<dbReference type="Proteomes" id="UP000183766">
    <property type="component" value="Unassembled WGS sequence"/>
</dbReference>
<dbReference type="RefSeq" id="WP_074705611.1">
    <property type="nucleotide sequence ID" value="NZ_FNRP01000005.1"/>
</dbReference>
<dbReference type="AlphaFoldDB" id="A0A1I4R355"/>
<dbReference type="EMBL" id="FOUM01000005">
    <property type="protein sequence ID" value="SFM46555.1"/>
    <property type="molecule type" value="Genomic_DNA"/>
</dbReference>
<dbReference type="Proteomes" id="UP000183040">
    <property type="component" value="Unassembled WGS sequence"/>
</dbReference>
<evidence type="ECO:0000313" key="3">
    <source>
        <dbReference type="Proteomes" id="UP000183040"/>
    </source>
</evidence>
<gene>
    <name evidence="1" type="ORF">SAMN04487924_105185</name>
    <name evidence="2" type="ORF">SAMN05216250_105102</name>
</gene>